<feature type="non-terminal residue" evidence="2">
    <location>
        <position position="52"/>
    </location>
</feature>
<dbReference type="PANTHER" id="PTHR45711:SF6">
    <property type="entry name" value="CHLORIDE CHANNEL PROTEIN"/>
    <property type="match status" value="1"/>
</dbReference>
<accession>A0A177AP49</accession>
<dbReference type="PANTHER" id="PTHR45711">
    <property type="entry name" value="CHLORIDE CHANNEL PROTEIN"/>
    <property type="match status" value="1"/>
</dbReference>
<keyword evidence="1" id="KW-0813">Transport</keyword>
<dbReference type="AlphaFoldDB" id="A0A177AP49"/>
<dbReference type="EMBL" id="LWCA01002580">
    <property type="protein sequence ID" value="OAF63788.1"/>
    <property type="molecule type" value="Genomic_DNA"/>
</dbReference>
<sequence>MWRSFFCALSASFVLRIFNPYGNDRLVMFFVDYDVKWYMIEILFFILIGAIG</sequence>
<dbReference type="SUPFAM" id="SSF81340">
    <property type="entry name" value="Clc chloride channel"/>
    <property type="match status" value="1"/>
</dbReference>
<reference evidence="2 3" key="1">
    <citation type="submission" date="2016-04" db="EMBL/GenBank/DDBJ databases">
        <title>The genome of Intoshia linei affirms orthonectids as highly simplified spiralians.</title>
        <authorList>
            <person name="Mikhailov K.V."/>
            <person name="Slusarev G.S."/>
            <person name="Nikitin M.A."/>
            <person name="Logacheva M.D."/>
            <person name="Penin A."/>
            <person name="Aleoshin V."/>
            <person name="Panchin Y.V."/>
        </authorList>
    </citation>
    <scope>NUCLEOTIDE SEQUENCE [LARGE SCALE GENOMIC DNA]</scope>
    <source>
        <strain evidence="2">Intl2013</strain>
        <tissue evidence="2">Whole animal</tissue>
    </source>
</reference>
<evidence type="ECO:0000313" key="2">
    <source>
        <dbReference type="EMBL" id="OAF63788.1"/>
    </source>
</evidence>
<dbReference type="GO" id="GO:0005247">
    <property type="term" value="F:voltage-gated chloride channel activity"/>
    <property type="evidence" value="ECO:0007669"/>
    <property type="project" value="TreeGrafter"/>
</dbReference>
<proteinExistence type="predicted"/>
<protein>
    <submittedName>
        <fullName evidence="2">Uncharacterized protein</fullName>
    </submittedName>
</protein>
<dbReference type="GO" id="GO:0005886">
    <property type="term" value="C:plasma membrane"/>
    <property type="evidence" value="ECO:0007669"/>
    <property type="project" value="TreeGrafter"/>
</dbReference>
<keyword evidence="1" id="KW-0406">Ion transport</keyword>
<comment type="caution">
    <text evidence="2">The sequence shown here is derived from an EMBL/GenBank/DDBJ whole genome shotgun (WGS) entry which is preliminary data.</text>
</comment>
<keyword evidence="3" id="KW-1185">Reference proteome</keyword>
<evidence type="ECO:0000313" key="3">
    <source>
        <dbReference type="Proteomes" id="UP000078046"/>
    </source>
</evidence>
<dbReference type="GO" id="GO:0005794">
    <property type="term" value="C:Golgi apparatus"/>
    <property type="evidence" value="ECO:0007669"/>
    <property type="project" value="TreeGrafter"/>
</dbReference>
<evidence type="ECO:0000256" key="1">
    <source>
        <dbReference type="ARBA" id="ARBA00023065"/>
    </source>
</evidence>
<dbReference type="InterPro" id="IPR014743">
    <property type="entry name" value="Cl-channel_core"/>
</dbReference>
<dbReference type="Proteomes" id="UP000078046">
    <property type="component" value="Unassembled WGS sequence"/>
</dbReference>
<organism evidence="2 3">
    <name type="scientific">Intoshia linei</name>
    <dbReference type="NCBI Taxonomy" id="1819745"/>
    <lineage>
        <taxon>Eukaryota</taxon>
        <taxon>Metazoa</taxon>
        <taxon>Spiralia</taxon>
        <taxon>Lophotrochozoa</taxon>
        <taxon>Mesozoa</taxon>
        <taxon>Orthonectida</taxon>
        <taxon>Rhopaluridae</taxon>
        <taxon>Intoshia</taxon>
    </lineage>
</organism>
<dbReference type="OrthoDB" id="44789at2759"/>
<dbReference type="Gene3D" id="1.10.3080.10">
    <property type="entry name" value="Clc chloride channel"/>
    <property type="match status" value="1"/>
</dbReference>
<dbReference type="GO" id="GO:0005769">
    <property type="term" value="C:early endosome"/>
    <property type="evidence" value="ECO:0007669"/>
    <property type="project" value="TreeGrafter"/>
</dbReference>
<gene>
    <name evidence="2" type="ORF">A3Q56_08502</name>
</gene>
<name>A0A177AP49_9BILA</name>
<dbReference type="GO" id="GO:0008021">
    <property type="term" value="C:synaptic vesicle"/>
    <property type="evidence" value="ECO:0007669"/>
    <property type="project" value="TreeGrafter"/>
</dbReference>